<protein>
    <recommendedName>
        <fullName evidence="6">Fe2OG dioxygenase domain-containing protein</fullName>
    </recommendedName>
</protein>
<gene>
    <name evidence="7" type="ORF">RHGRI_037599</name>
</gene>
<keyword evidence="8" id="KW-1185">Reference proteome</keyword>
<evidence type="ECO:0000256" key="2">
    <source>
        <dbReference type="ARBA" id="ARBA00022723"/>
    </source>
</evidence>
<evidence type="ECO:0000256" key="5">
    <source>
        <dbReference type="RuleBase" id="RU003682"/>
    </source>
</evidence>
<dbReference type="InterPro" id="IPR005123">
    <property type="entry name" value="Oxoglu/Fe-dep_dioxygenase_dom"/>
</dbReference>
<evidence type="ECO:0000256" key="4">
    <source>
        <dbReference type="ARBA" id="ARBA00023004"/>
    </source>
</evidence>
<dbReference type="SUPFAM" id="SSF51197">
    <property type="entry name" value="Clavaminate synthase-like"/>
    <property type="match status" value="1"/>
</dbReference>
<dbReference type="EMBL" id="JACTNZ010000013">
    <property type="protein sequence ID" value="KAG5516917.1"/>
    <property type="molecule type" value="Genomic_DNA"/>
</dbReference>
<dbReference type="InterPro" id="IPR044861">
    <property type="entry name" value="IPNS-like_FE2OG_OXY"/>
</dbReference>
<organism evidence="7 8">
    <name type="scientific">Rhododendron griersonianum</name>
    <dbReference type="NCBI Taxonomy" id="479676"/>
    <lineage>
        <taxon>Eukaryota</taxon>
        <taxon>Viridiplantae</taxon>
        <taxon>Streptophyta</taxon>
        <taxon>Embryophyta</taxon>
        <taxon>Tracheophyta</taxon>
        <taxon>Spermatophyta</taxon>
        <taxon>Magnoliopsida</taxon>
        <taxon>eudicotyledons</taxon>
        <taxon>Gunneridae</taxon>
        <taxon>Pentapetalae</taxon>
        <taxon>asterids</taxon>
        <taxon>Ericales</taxon>
        <taxon>Ericaceae</taxon>
        <taxon>Ericoideae</taxon>
        <taxon>Rhodoreae</taxon>
        <taxon>Rhododendron</taxon>
    </lineage>
</organism>
<dbReference type="Pfam" id="PF03171">
    <property type="entry name" value="2OG-FeII_Oxy"/>
    <property type="match status" value="1"/>
</dbReference>
<keyword evidence="2 5" id="KW-0479">Metal-binding</keyword>
<sequence>MVASTTKISVQAPMELNYDRASELRAFDETKTGVKGLVDAGVAQIPRIFIHPPDNFDNPQNPTNTQLSFPIIDLAGIDKDPIRRKETVGEVLDASENWGFFQVINHGIPESVLEEMVNGVRRFYEQDTEVKKLWDIVMEYTNQVKQLGCSLFELLSEALGLNPNHLKDMGCAEGLAVLCHYYPACPQPEQTLGTSNHADNDFITVLLQDHVGGLQVLHQNQWVDVPPTPGALVLVTNDKFKSIEHRVLANRVGPRVSVACFFTTGMSPSTKLYGPINELLSEDNPPKYREATARDFSAHLHAKGLDGTSALLHFKL</sequence>
<evidence type="ECO:0000313" key="8">
    <source>
        <dbReference type="Proteomes" id="UP000823749"/>
    </source>
</evidence>
<proteinExistence type="inferred from homology"/>
<dbReference type="Gene3D" id="2.60.120.330">
    <property type="entry name" value="B-lactam Antibiotic, Isopenicillin N Synthase, Chain"/>
    <property type="match status" value="2"/>
</dbReference>
<keyword evidence="4 5" id="KW-0408">Iron</keyword>
<name>A0AAV6HV47_9ERIC</name>
<reference evidence="7 8" key="1">
    <citation type="submission" date="2020-08" db="EMBL/GenBank/DDBJ databases">
        <title>Plant Genome Project.</title>
        <authorList>
            <person name="Zhang R.-G."/>
        </authorList>
    </citation>
    <scope>NUCLEOTIDE SEQUENCE [LARGE SCALE GENOMIC DNA]</scope>
    <source>
        <strain evidence="7">WSP0</strain>
        <tissue evidence="7">Leaf</tissue>
    </source>
</reference>
<evidence type="ECO:0000259" key="6">
    <source>
        <dbReference type="PROSITE" id="PS51471"/>
    </source>
</evidence>
<dbReference type="PANTHER" id="PTHR10209:SF859">
    <property type="entry name" value="OS03G0690500 PROTEIN"/>
    <property type="match status" value="1"/>
</dbReference>
<dbReference type="Proteomes" id="UP000823749">
    <property type="component" value="Chromosome 13"/>
</dbReference>
<evidence type="ECO:0000256" key="1">
    <source>
        <dbReference type="ARBA" id="ARBA00008056"/>
    </source>
</evidence>
<comment type="caution">
    <text evidence="7">The sequence shown here is derived from an EMBL/GenBank/DDBJ whole genome shotgun (WGS) entry which is preliminary data.</text>
</comment>
<dbReference type="InterPro" id="IPR027443">
    <property type="entry name" value="IPNS-like_sf"/>
</dbReference>
<accession>A0AAV6HV47</accession>
<comment type="similarity">
    <text evidence="1 5">Belongs to the iron/ascorbate-dependent oxidoreductase family.</text>
</comment>
<dbReference type="PROSITE" id="PS51471">
    <property type="entry name" value="FE2OG_OXY"/>
    <property type="match status" value="1"/>
</dbReference>
<dbReference type="Pfam" id="PF14226">
    <property type="entry name" value="DIOX_N"/>
    <property type="match status" value="1"/>
</dbReference>
<dbReference type="GO" id="GO:0046872">
    <property type="term" value="F:metal ion binding"/>
    <property type="evidence" value="ECO:0007669"/>
    <property type="project" value="UniProtKB-KW"/>
</dbReference>
<evidence type="ECO:0000313" key="7">
    <source>
        <dbReference type="EMBL" id="KAG5516917.1"/>
    </source>
</evidence>
<evidence type="ECO:0000256" key="3">
    <source>
        <dbReference type="ARBA" id="ARBA00023002"/>
    </source>
</evidence>
<dbReference type="InterPro" id="IPR026992">
    <property type="entry name" value="DIOX_N"/>
</dbReference>
<dbReference type="PANTHER" id="PTHR10209">
    <property type="entry name" value="OXIDOREDUCTASE, 2OG-FE II OXYGENASE FAMILY PROTEIN"/>
    <property type="match status" value="1"/>
</dbReference>
<dbReference type="GO" id="GO:0016705">
    <property type="term" value="F:oxidoreductase activity, acting on paired donors, with incorporation or reduction of molecular oxygen"/>
    <property type="evidence" value="ECO:0007669"/>
    <property type="project" value="UniProtKB-ARBA"/>
</dbReference>
<dbReference type="GO" id="GO:0051213">
    <property type="term" value="F:dioxygenase activity"/>
    <property type="evidence" value="ECO:0007669"/>
    <property type="project" value="UniProtKB-ARBA"/>
</dbReference>
<keyword evidence="3 5" id="KW-0560">Oxidoreductase</keyword>
<feature type="domain" description="Fe2OG dioxygenase" evidence="6">
    <location>
        <begin position="173"/>
        <end position="265"/>
    </location>
</feature>
<dbReference type="AlphaFoldDB" id="A0AAV6HV47"/>